<comment type="caution">
    <text evidence="1">The sequence shown here is derived from an EMBL/GenBank/DDBJ whole genome shotgun (WGS) entry which is preliminary data.</text>
</comment>
<evidence type="ECO:0000313" key="1">
    <source>
        <dbReference type="EMBL" id="GFU34181.1"/>
    </source>
</evidence>
<accession>A0A8X6UR16</accession>
<evidence type="ECO:0000313" key="2">
    <source>
        <dbReference type="Proteomes" id="UP000887013"/>
    </source>
</evidence>
<dbReference type="OrthoDB" id="6431953at2759"/>
<protein>
    <submittedName>
        <fullName evidence="1">Uncharacterized protein</fullName>
    </submittedName>
</protein>
<organism evidence="1 2">
    <name type="scientific">Nephila pilipes</name>
    <name type="common">Giant wood spider</name>
    <name type="synonym">Nephila maculata</name>
    <dbReference type="NCBI Taxonomy" id="299642"/>
    <lineage>
        <taxon>Eukaryota</taxon>
        <taxon>Metazoa</taxon>
        <taxon>Ecdysozoa</taxon>
        <taxon>Arthropoda</taxon>
        <taxon>Chelicerata</taxon>
        <taxon>Arachnida</taxon>
        <taxon>Araneae</taxon>
        <taxon>Araneomorphae</taxon>
        <taxon>Entelegynae</taxon>
        <taxon>Araneoidea</taxon>
        <taxon>Nephilidae</taxon>
        <taxon>Nephila</taxon>
    </lineage>
</organism>
<keyword evidence="2" id="KW-1185">Reference proteome</keyword>
<proteinExistence type="predicted"/>
<dbReference type="AlphaFoldDB" id="A0A8X6UR16"/>
<gene>
    <name evidence="1" type="primary">X975_00963</name>
    <name evidence="1" type="ORF">NPIL_355261</name>
</gene>
<dbReference type="Proteomes" id="UP000887013">
    <property type="component" value="Unassembled WGS sequence"/>
</dbReference>
<name>A0A8X6UR16_NEPPI</name>
<dbReference type="EMBL" id="BMAW01083468">
    <property type="protein sequence ID" value="GFU34181.1"/>
    <property type="molecule type" value="Genomic_DNA"/>
</dbReference>
<reference evidence="1" key="1">
    <citation type="submission" date="2020-08" db="EMBL/GenBank/DDBJ databases">
        <title>Multicomponent nature underlies the extraordinary mechanical properties of spider dragline silk.</title>
        <authorList>
            <person name="Kono N."/>
            <person name="Nakamura H."/>
            <person name="Mori M."/>
            <person name="Yoshida Y."/>
            <person name="Ohtoshi R."/>
            <person name="Malay A.D."/>
            <person name="Moran D.A.P."/>
            <person name="Tomita M."/>
            <person name="Numata K."/>
            <person name="Arakawa K."/>
        </authorList>
    </citation>
    <scope>NUCLEOTIDE SEQUENCE</scope>
</reference>
<sequence length="97" mass="10749">MNVPSALHFGGLWKAAMKSMKFHMGRVIGSQILPEEFFTSLAEIGAALNSRLLDAASDDPNDFSVITPVISLAVQNKRVFLNPIIPMRKFRFWNGGN</sequence>